<keyword evidence="2" id="KW-1185">Reference proteome</keyword>
<comment type="caution">
    <text evidence="1">The sequence shown here is derived from an EMBL/GenBank/DDBJ whole genome shotgun (WGS) entry which is preliminary data.</text>
</comment>
<reference evidence="1 2" key="1">
    <citation type="journal article" date="2020" name="Nature">
        <title>Six reference-quality genomes reveal evolution of bat adaptations.</title>
        <authorList>
            <person name="Jebb D."/>
            <person name="Huang Z."/>
            <person name="Pippel M."/>
            <person name="Hughes G.M."/>
            <person name="Lavrichenko K."/>
            <person name="Devanna P."/>
            <person name="Winkler S."/>
            <person name="Jermiin L.S."/>
            <person name="Skirmuntt E.C."/>
            <person name="Katzourakis A."/>
            <person name="Burkitt-Gray L."/>
            <person name="Ray D.A."/>
            <person name="Sullivan K.A.M."/>
            <person name="Roscito J.G."/>
            <person name="Kirilenko B.M."/>
            <person name="Davalos L.M."/>
            <person name="Corthals A.P."/>
            <person name="Power M.L."/>
            <person name="Jones G."/>
            <person name="Ransome R.D."/>
            <person name="Dechmann D.K.N."/>
            <person name="Locatelli A.G."/>
            <person name="Puechmaille S.J."/>
            <person name="Fedrigo O."/>
            <person name="Jarvis E.D."/>
            <person name="Hiller M."/>
            <person name="Vernes S.C."/>
            <person name="Myers E.W."/>
            <person name="Teeling E.C."/>
        </authorList>
    </citation>
    <scope>NUCLEOTIDE SEQUENCE [LARGE SCALE GENOMIC DNA]</scope>
    <source>
        <strain evidence="1">MMyoMyo1</strain>
        <tissue evidence="1">Flight muscle</tissue>
    </source>
</reference>
<accession>A0A7J7YDH9</accession>
<protein>
    <submittedName>
        <fullName evidence="1">Uncharacterized protein</fullName>
    </submittedName>
</protein>
<sequence>MHVERKLIRRWPVGRDWVRWARHTLEPTSHSPSLGECCGLEGICRVSTVPWAGGVPQPGLWGSGQNRLSDIPRGPEVRGIGLPPLWFRGASPENTAAKSPQLTSSFVERLPPGGQCVSYLLTSQTVA</sequence>
<dbReference type="AlphaFoldDB" id="A0A7J7YDH9"/>
<dbReference type="Proteomes" id="UP000527355">
    <property type="component" value="Unassembled WGS sequence"/>
</dbReference>
<evidence type="ECO:0000313" key="1">
    <source>
        <dbReference type="EMBL" id="KAF6359993.1"/>
    </source>
</evidence>
<dbReference type="EMBL" id="JABWUV010000004">
    <property type="protein sequence ID" value="KAF6359993.1"/>
    <property type="molecule type" value="Genomic_DNA"/>
</dbReference>
<organism evidence="1 2">
    <name type="scientific">Myotis myotis</name>
    <name type="common">Greater mouse-eared bat</name>
    <name type="synonym">Vespertilio myotis</name>
    <dbReference type="NCBI Taxonomy" id="51298"/>
    <lineage>
        <taxon>Eukaryota</taxon>
        <taxon>Metazoa</taxon>
        <taxon>Chordata</taxon>
        <taxon>Craniata</taxon>
        <taxon>Vertebrata</taxon>
        <taxon>Euteleostomi</taxon>
        <taxon>Mammalia</taxon>
        <taxon>Eutheria</taxon>
        <taxon>Laurasiatheria</taxon>
        <taxon>Chiroptera</taxon>
        <taxon>Yangochiroptera</taxon>
        <taxon>Vespertilionidae</taxon>
        <taxon>Myotis</taxon>
    </lineage>
</organism>
<gene>
    <name evidence="1" type="ORF">mMyoMyo1_010955</name>
</gene>
<evidence type="ECO:0000313" key="2">
    <source>
        <dbReference type="Proteomes" id="UP000527355"/>
    </source>
</evidence>
<proteinExistence type="predicted"/>
<name>A0A7J7YDH9_MYOMY</name>